<dbReference type="AlphaFoldDB" id="A0A2P4XGV6"/>
<reference evidence="1 2" key="1">
    <citation type="journal article" date="2017" name="Genome Biol. Evol.">
        <title>Phytophthora megakarya and P. palmivora, closely related causal agents of cacao black pod rot, underwent increases in genome sizes and gene numbers by different mechanisms.</title>
        <authorList>
            <person name="Ali S.S."/>
            <person name="Shao J."/>
            <person name="Lary D.J."/>
            <person name="Kronmiller B."/>
            <person name="Shen D."/>
            <person name="Strem M.D."/>
            <person name="Amoako-Attah I."/>
            <person name="Akrofi A.Y."/>
            <person name="Begoude B.A."/>
            <person name="Ten Hoopen G.M."/>
            <person name="Coulibaly K."/>
            <person name="Kebe B.I."/>
            <person name="Melnick R.L."/>
            <person name="Guiltinan M.J."/>
            <person name="Tyler B.M."/>
            <person name="Meinhardt L.W."/>
            <person name="Bailey B.A."/>
        </authorList>
    </citation>
    <scope>NUCLEOTIDE SEQUENCE [LARGE SCALE GENOMIC DNA]</scope>
    <source>
        <strain evidence="2">sbr112.9</strain>
    </source>
</reference>
<protein>
    <submittedName>
        <fullName evidence="1">Uncharacterized protein</fullName>
    </submittedName>
</protein>
<keyword evidence="2" id="KW-1185">Reference proteome</keyword>
<evidence type="ECO:0000313" key="1">
    <source>
        <dbReference type="EMBL" id="POM64754.1"/>
    </source>
</evidence>
<dbReference type="OrthoDB" id="117450at2759"/>
<organism evidence="1 2">
    <name type="scientific">Phytophthora palmivora</name>
    <dbReference type="NCBI Taxonomy" id="4796"/>
    <lineage>
        <taxon>Eukaryota</taxon>
        <taxon>Sar</taxon>
        <taxon>Stramenopiles</taxon>
        <taxon>Oomycota</taxon>
        <taxon>Peronosporomycetes</taxon>
        <taxon>Peronosporales</taxon>
        <taxon>Peronosporaceae</taxon>
        <taxon>Phytophthora</taxon>
    </lineage>
</organism>
<accession>A0A2P4XGV6</accession>
<proteinExistence type="predicted"/>
<sequence length="284" mass="32027">MKTQLGKTTEDESVAADETSAVGVPLLIPVVAPRITVKACNKGDDEFYERLKEIVKSTIDEKLLRALFTYHWGGLSKDDVTDDHIMSEVQTILQRVKNDTLPDVDRLFGNNLRLDTSKADGEHGSKEKCKLLIESLSPSRLKLVVKNVIRFQAPAALKDECKATEEEKKELPKKFHSNRAGKTRMKRIKERLGGVRTIKNFEELARLRLGVCLIIEEDDDEFIVDIDVLLSLGIDNSRQLEQLAGNRLEQGDDPFDIEDDAQSGLMTNLKTKLERVRGKKLRAT</sequence>
<name>A0A2P4XGV6_9STRA</name>
<gene>
    <name evidence="1" type="ORF">PHPALM_19674</name>
</gene>
<comment type="caution">
    <text evidence="1">The sequence shown here is derived from an EMBL/GenBank/DDBJ whole genome shotgun (WGS) entry which is preliminary data.</text>
</comment>
<dbReference type="EMBL" id="NCKW01011055">
    <property type="protein sequence ID" value="POM64754.1"/>
    <property type="molecule type" value="Genomic_DNA"/>
</dbReference>
<dbReference type="Proteomes" id="UP000237271">
    <property type="component" value="Unassembled WGS sequence"/>
</dbReference>
<evidence type="ECO:0000313" key="2">
    <source>
        <dbReference type="Proteomes" id="UP000237271"/>
    </source>
</evidence>